<reference evidence="3" key="1">
    <citation type="submission" date="2011-06" db="EMBL/GenBank/DDBJ databases">
        <title>The complete genome of chromosome of Runella slithyformis DSM 19594.</title>
        <authorList>
            <consortium name="US DOE Joint Genome Institute (JGI-PGF)"/>
            <person name="Lucas S."/>
            <person name="Han J."/>
            <person name="Lapidus A."/>
            <person name="Bruce D."/>
            <person name="Goodwin L."/>
            <person name="Pitluck S."/>
            <person name="Peters L."/>
            <person name="Kyrpides N."/>
            <person name="Mavromatis K."/>
            <person name="Ivanova N."/>
            <person name="Ovchinnikova G."/>
            <person name="Zhang X."/>
            <person name="Misra M."/>
            <person name="Detter J.C."/>
            <person name="Tapia R."/>
            <person name="Han C."/>
            <person name="Land M."/>
            <person name="Hauser L."/>
            <person name="Markowitz V."/>
            <person name="Cheng J.-F."/>
            <person name="Hugenholtz P."/>
            <person name="Woyke T."/>
            <person name="Wu D."/>
            <person name="Tindall B."/>
            <person name="Faehrich R."/>
            <person name="Brambilla E."/>
            <person name="Klenk H.-P."/>
            <person name="Eisen J.A."/>
        </authorList>
    </citation>
    <scope>NUCLEOTIDE SEQUENCE [LARGE SCALE GENOMIC DNA]</scope>
    <source>
        <strain evidence="3">ATCC 29530 / DSM 19594 / LMG 11500 / NCIMB 11436 / LSU 4</strain>
    </source>
</reference>
<keyword evidence="1" id="KW-0175">Coiled coil</keyword>
<protein>
    <recommendedName>
        <fullName evidence="4">DUF4145 domain-containing protein</fullName>
    </recommendedName>
</protein>
<organism evidence="2 3">
    <name type="scientific">Runella slithyformis (strain ATCC 29530 / DSM 19594 / LMG 11500 / NCIMB 11436 / LSU 4)</name>
    <dbReference type="NCBI Taxonomy" id="761193"/>
    <lineage>
        <taxon>Bacteria</taxon>
        <taxon>Pseudomonadati</taxon>
        <taxon>Bacteroidota</taxon>
        <taxon>Cytophagia</taxon>
        <taxon>Cytophagales</taxon>
        <taxon>Spirosomataceae</taxon>
        <taxon>Runella</taxon>
    </lineage>
</organism>
<gene>
    <name evidence="2" type="ordered locus">Runsl_0330</name>
</gene>
<evidence type="ECO:0000313" key="2">
    <source>
        <dbReference type="EMBL" id="AEI46782.1"/>
    </source>
</evidence>
<reference evidence="2 3" key="2">
    <citation type="journal article" date="2012" name="Stand. Genomic Sci.">
        <title>Complete genome sequence of the aquatic bacterium Runella slithyformis type strain (LSU 4(T)).</title>
        <authorList>
            <person name="Copeland A."/>
            <person name="Zhang X."/>
            <person name="Misra M."/>
            <person name="Lapidus A."/>
            <person name="Nolan M."/>
            <person name="Lucas S."/>
            <person name="Deshpande S."/>
            <person name="Cheng J.F."/>
            <person name="Tapia R."/>
            <person name="Goodwin L.A."/>
            <person name="Pitluck S."/>
            <person name="Liolios K."/>
            <person name="Pagani I."/>
            <person name="Ivanova N."/>
            <person name="Mikhailova N."/>
            <person name="Pati A."/>
            <person name="Chen A."/>
            <person name="Palaniappan K."/>
            <person name="Land M."/>
            <person name="Hauser L."/>
            <person name="Pan C."/>
            <person name="Jeffries C.D."/>
            <person name="Detter J.C."/>
            <person name="Brambilla E.M."/>
            <person name="Rohde M."/>
            <person name="Djao O.D."/>
            <person name="Goker M."/>
            <person name="Sikorski J."/>
            <person name="Tindall B.J."/>
            <person name="Woyke T."/>
            <person name="Bristow J."/>
            <person name="Eisen J.A."/>
            <person name="Markowitz V."/>
            <person name="Hugenholtz P."/>
            <person name="Kyrpides N.C."/>
            <person name="Klenk H.P."/>
            <person name="Mavromatis K."/>
        </authorList>
    </citation>
    <scope>NUCLEOTIDE SEQUENCE [LARGE SCALE GENOMIC DNA]</scope>
    <source>
        <strain evidence="3">ATCC 29530 / DSM 19594 / LMG 11500 / NCIMB 11436 / LSU 4</strain>
    </source>
</reference>
<evidence type="ECO:0000256" key="1">
    <source>
        <dbReference type="SAM" id="Coils"/>
    </source>
</evidence>
<name>A0A7U3ZGH8_RUNSL</name>
<proteinExistence type="predicted"/>
<dbReference type="EMBL" id="CP002859">
    <property type="protein sequence ID" value="AEI46782.1"/>
    <property type="molecule type" value="Genomic_DNA"/>
</dbReference>
<sequence length="204" mass="23705">MEKKEMSLLFETDNLRSYIIENTLIIEEIISETLGYLLDIDWMSSKSFGYSSSGLSFNQKVQMIQDIKGISKEDTKKLTALMSIRNKFAHVKSIKTFNDFFTSGDNGKSVKKELDRWYSHHVLEANTDEEHKYKFFFFELIKDTGICLFDISTKHVWKRAVKEGEEKASELVLKALKAEVLKLENGKEILDKLKKELQESLKTE</sequence>
<dbReference type="RefSeq" id="WP_013926107.1">
    <property type="nucleotide sequence ID" value="NC_015703.1"/>
</dbReference>
<dbReference type="AlphaFoldDB" id="A0A7U3ZGH8"/>
<dbReference type="Proteomes" id="UP000000493">
    <property type="component" value="Chromosome"/>
</dbReference>
<dbReference type="KEGG" id="rsi:Runsl_0330"/>
<evidence type="ECO:0008006" key="4">
    <source>
        <dbReference type="Google" id="ProtNLM"/>
    </source>
</evidence>
<evidence type="ECO:0000313" key="3">
    <source>
        <dbReference type="Proteomes" id="UP000000493"/>
    </source>
</evidence>
<keyword evidence="3" id="KW-1185">Reference proteome</keyword>
<accession>A0A7U3ZGH8</accession>
<feature type="coiled-coil region" evidence="1">
    <location>
        <begin position="173"/>
        <end position="203"/>
    </location>
</feature>